<feature type="transmembrane region" description="Helical" evidence="1">
    <location>
        <begin position="7"/>
        <end position="28"/>
    </location>
</feature>
<gene>
    <name evidence="2" type="ordered locus">RLO149_c010060</name>
</gene>
<reference evidence="2 3" key="1">
    <citation type="journal article" date="2011" name="BMC Genomics">
        <title>Comparative genome analysis and genome-guided physiological analysis of Roseobacter litoralis.</title>
        <authorList>
            <person name="Kalhoefer D."/>
            <person name="Thole S."/>
            <person name="Voget S."/>
            <person name="Lehmann R."/>
            <person name="Liesegang H."/>
            <person name="Wollher A."/>
            <person name="Daniel R."/>
            <person name="Simon M."/>
            <person name="Brinkhoff T."/>
        </authorList>
    </citation>
    <scope>NUCLEOTIDE SEQUENCE [LARGE SCALE GENOMIC DNA]</scope>
    <source>
        <strain evidence="3">ATCC 49566 / DSM 6996 / JCM 21268 / NBRC 15278 / OCh 149</strain>
    </source>
</reference>
<keyword evidence="3" id="KW-1185">Reference proteome</keyword>
<dbReference type="HOGENOM" id="CLU_143520_0_0_5"/>
<dbReference type="AlphaFoldDB" id="F7ZB24"/>
<dbReference type="EMBL" id="CP002623">
    <property type="protein sequence ID" value="AEI93017.1"/>
    <property type="molecule type" value="Genomic_DNA"/>
</dbReference>
<evidence type="ECO:0000313" key="3">
    <source>
        <dbReference type="Proteomes" id="UP000001353"/>
    </source>
</evidence>
<sequence>MKDMGILTRWMGAFVLLAATFNPTQYNYITWLQTYGAQNLSIAVLVGLVLAVAYIIFLRATLRSIGPLGMGLILGIFAAAVWVLHDFGVLALDNQNLNVWLALFALSAVLGIGLGWSHVRRALSGQTDVDDIDD</sequence>
<dbReference type="Proteomes" id="UP000001353">
    <property type="component" value="Chromosome"/>
</dbReference>
<proteinExistence type="predicted"/>
<feature type="transmembrane region" description="Helical" evidence="1">
    <location>
        <begin position="40"/>
        <end position="58"/>
    </location>
</feature>
<name>F7ZB24_ROSLO</name>
<feature type="transmembrane region" description="Helical" evidence="1">
    <location>
        <begin position="65"/>
        <end position="85"/>
    </location>
</feature>
<keyword evidence="1" id="KW-1133">Transmembrane helix</keyword>
<dbReference type="eggNOG" id="ENOG50316QI">
    <property type="taxonomic scope" value="Bacteria"/>
</dbReference>
<dbReference type="Pfam" id="PF20134">
    <property type="entry name" value="DUF6524"/>
    <property type="match status" value="1"/>
</dbReference>
<dbReference type="KEGG" id="rli:RLO149_c010060"/>
<evidence type="ECO:0000256" key="1">
    <source>
        <dbReference type="SAM" id="Phobius"/>
    </source>
</evidence>
<organism evidence="2 3">
    <name type="scientific">Roseobacter litoralis (strain ATCC 49566 / DSM 6996 / JCM 21268 / NBRC 15278 / OCh 149)</name>
    <dbReference type="NCBI Taxonomy" id="391595"/>
    <lineage>
        <taxon>Bacteria</taxon>
        <taxon>Pseudomonadati</taxon>
        <taxon>Pseudomonadota</taxon>
        <taxon>Alphaproteobacteria</taxon>
        <taxon>Rhodobacterales</taxon>
        <taxon>Roseobacteraceae</taxon>
        <taxon>Roseobacter</taxon>
    </lineage>
</organism>
<dbReference type="InterPro" id="IPR045387">
    <property type="entry name" value="DUF6524"/>
</dbReference>
<dbReference type="STRING" id="391595.RLO149_c010060"/>
<evidence type="ECO:0000313" key="2">
    <source>
        <dbReference type="EMBL" id="AEI93017.1"/>
    </source>
</evidence>
<feature type="transmembrane region" description="Helical" evidence="1">
    <location>
        <begin position="97"/>
        <end position="116"/>
    </location>
</feature>
<accession>F7ZB24</accession>
<keyword evidence="1" id="KW-0812">Transmembrane</keyword>
<protein>
    <submittedName>
        <fullName evidence="2">Uncharacterized protein</fullName>
    </submittedName>
</protein>
<keyword evidence="1" id="KW-0472">Membrane</keyword>